<dbReference type="SUPFAM" id="SSF103501">
    <property type="entry name" value="Respiratory nitrate reductase 1 gamma chain"/>
    <property type="match status" value="1"/>
</dbReference>
<keyword evidence="1" id="KW-1133">Transmembrane helix</keyword>
<dbReference type="InterPro" id="IPR036197">
    <property type="entry name" value="NarG-like_sf"/>
</dbReference>
<protein>
    <submittedName>
        <fullName evidence="2">Tricarballylate utilization 4Fe-4S protein TcuB</fullName>
    </submittedName>
</protein>
<gene>
    <name evidence="2" type="primary">tcuB</name>
    <name evidence="2" type="ORF">GWK36_05935</name>
</gene>
<keyword evidence="3" id="KW-1185">Reference proteome</keyword>
<dbReference type="RefSeq" id="WP_166270362.1">
    <property type="nucleotide sequence ID" value="NZ_CP048029.1"/>
</dbReference>
<feature type="transmembrane region" description="Helical" evidence="1">
    <location>
        <begin position="288"/>
        <end position="310"/>
    </location>
</feature>
<feature type="transmembrane region" description="Helical" evidence="1">
    <location>
        <begin position="316"/>
        <end position="337"/>
    </location>
</feature>
<keyword evidence="1" id="KW-0812">Transmembrane</keyword>
<evidence type="ECO:0000313" key="2">
    <source>
        <dbReference type="EMBL" id="QIK37597.1"/>
    </source>
</evidence>
<proteinExistence type="predicted"/>
<dbReference type="InterPro" id="IPR012830">
    <property type="entry name" value="Citrate_utilization_prot_B"/>
</dbReference>
<feature type="transmembrane region" description="Helical" evidence="1">
    <location>
        <begin position="219"/>
        <end position="240"/>
    </location>
</feature>
<dbReference type="EMBL" id="CP048029">
    <property type="protein sequence ID" value="QIK37597.1"/>
    <property type="molecule type" value="Genomic_DNA"/>
</dbReference>
<feature type="transmembrane region" description="Helical" evidence="1">
    <location>
        <begin position="141"/>
        <end position="161"/>
    </location>
</feature>
<evidence type="ECO:0000313" key="3">
    <source>
        <dbReference type="Proteomes" id="UP000502699"/>
    </source>
</evidence>
<keyword evidence="1" id="KW-0472">Membrane</keyword>
<reference evidence="3" key="1">
    <citation type="submission" date="2020-01" db="EMBL/GenBank/DDBJ databases">
        <title>Caldichromatium gen. nov., sp. nov., a thermophilic purple sulfur bacterium member of the family Chromatiaceae isolated from Nakabusa hot spring, Japan.</title>
        <authorList>
            <person name="Saini M.K."/>
            <person name="Hanada S."/>
            <person name="Tank M."/>
        </authorList>
    </citation>
    <scope>NUCLEOTIDE SEQUENCE [LARGE SCALE GENOMIC DNA]</scope>
    <source>
        <strain evidence="3">No.7</strain>
    </source>
</reference>
<name>A0A6G7VCT1_9GAMM</name>
<organism evidence="2 3">
    <name type="scientific">Caldichromatium japonicum</name>
    <dbReference type="NCBI Taxonomy" id="2699430"/>
    <lineage>
        <taxon>Bacteria</taxon>
        <taxon>Pseudomonadati</taxon>
        <taxon>Pseudomonadota</taxon>
        <taxon>Gammaproteobacteria</taxon>
        <taxon>Chromatiales</taxon>
        <taxon>Chromatiaceae</taxon>
        <taxon>Caldichromatium</taxon>
    </lineage>
</organism>
<feature type="transmembrane region" description="Helical" evidence="1">
    <location>
        <begin position="101"/>
        <end position="121"/>
    </location>
</feature>
<dbReference type="AlphaFoldDB" id="A0A6G7VCT1"/>
<dbReference type="Proteomes" id="UP000502699">
    <property type="component" value="Chromosome"/>
</dbReference>
<evidence type="ECO:0000256" key="1">
    <source>
        <dbReference type="SAM" id="Phobius"/>
    </source>
</evidence>
<dbReference type="SUPFAM" id="SSF54862">
    <property type="entry name" value="4Fe-4S ferredoxins"/>
    <property type="match status" value="1"/>
</dbReference>
<sequence>MSVAKPFSEAQRMLRICAICNYCNGFCPVFEVNVHHPPTAATLAHLAHLCHGCRNCFYACQYAPPHVFAVNLPRALAELRHQVYLDRVWPPAGRWLLDYPFAALLLALTSGWLLVLLAILVGTAFDLGAPMQTGFYRVLPWGLMSLIGALPLAWSGLALAIQWGRHWRSIRPPQARGLMRAWWRTLPAILSLSHLSGGGVGCNDRDAGFSQARRRLHQALFAGLAFCLAATLTAALYHHALGLSAPYPVLSLPVFFGTAGGVLVCAATLGFSWLGLTGDPEPRAPRASHLDLAFAALLLIVAASGLALLLGRASAWMPGLLAIHLSSVWALFALLPYSKFLHAGYRALALLQESLTEHETRGD</sequence>
<feature type="transmembrane region" description="Helical" evidence="1">
    <location>
        <begin position="252"/>
        <end position="276"/>
    </location>
</feature>
<dbReference type="KEGG" id="cjap:GWK36_05935"/>
<dbReference type="NCBIfam" id="TIGR02484">
    <property type="entry name" value="CitB"/>
    <property type="match status" value="1"/>
</dbReference>
<accession>A0A6G7VCT1</accession>